<reference evidence="6 7" key="1">
    <citation type="submission" date="2013-12" db="EMBL/GenBank/DDBJ databases">
        <authorList>
            <consortium name="DOE Joint Genome Institute"/>
            <person name="Smidt H."/>
            <person name="Huntemann M."/>
            <person name="Han J."/>
            <person name="Chen A."/>
            <person name="Kyrpides N."/>
            <person name="Mavromatis K."/>
            <person name="Markowitz V."/>
            <person name="Palaniappan K."/>
            <person name="Ivanova N."/>
            <person name="Schaumberg A."/>
            <person name="Pati A."/>
            <person name="Liolios K."/>
            <person name="Nordberg H.P."/>
            <person name="Cantor M.N."/>
            <person name="Hua S.X."/>
            <person name="Woyke T."/>
        </authorList>
    </citation>
    <scope>NUCLEOTIDE SEQUENCE [LARGE SCALE GENOMIC DNA]</scope>
    <source>
        <strain evidence="7">DSM 15288</strain>
    </source>
</reference>
<dbReference type="InterPro" id="IPR008275">
    <property type="entry name" value="CoA_E_activase_dom"/>
</dbReference>
<dbReference type="eggNOG" id="COG1924">
    <property type="taxonomic scope" value="Bacteria"/>
</dbReference>
<organism evidence="6 7">
    <name type="scientific">Desulfitobacterium metallireducens DSM 15288</name>
    <dbReference type="NCBI Taxonomy" id="871968"/>
    <lineage>
        <taxon>Bacteria</taxon>
        <taxon>Bacillati</taxon>
        <taxon>Bacillota</taxon>
        <taxon>Clostridia</taxon>
        <taxon>Eubacteriales</taxon>
        <taxon>Desulfitobacteriaceae</taxon>
        <taxon>Desulfitobacterium</taxon>
    </lineage>
</organism>
<dbReference type="InterPro" id="IPR043129">
    <property type="entry name" value="ATPase_NBD"/>
</dbReference>
<keyword evidence="2" id="KW-0479">Metal-binding</keyword>
<dbReference type="SUPFAM" id="SSF53067">
    <property type="entry name" value="Actin-like ATPase domain"/>
    <property type="match status" value="1"/>
</dbReference>
<dbReference type="Gene3D" id="3.30.420.40">
    <property type="match status" value="2"/>
</dbReference>
<dbReference type="HOGENOM" id="CLU_066597_0_0_9"/>
<dbReference type="Pfam" id="PF01869">
    <property type="entry name" value="BcrAD_BadFG"/>
    <property type="match status" value="1"/>
</dbReference>
<keyword evidence="4" id="KW-0411">Iron-sulfur</keyword>
<dbReference type="GO" id="GO:0046872">
    <property type="term" value="F:metal ion binding"/>
    <property type="evidence" value="ECO:0007669"/>
    <property type="project" value="UniProtKB-KW"/>
</dbReference>
<evidence type="ECO:0000259" key="5">
    <source>
        <dbReference type="Pfam" id="PF01869"/>
    </source>
</evidence>
<dbReference type="Proteomes" id="UP000010847">
    <property type="component" value="Chromosome"/>
</dbReference>
<evidence type="ECO:0000256" key="2">
    <source>
        <dbReference type="ARBA" id="ARBA00022723"/>
    </source>
</evidence>
<dbReference type="STRING" id="871968.DESME_03740"/>
<dbReference type="AlphaFoldDB" id="W0E6A2"/>
<dbReference type="EMBL" id="CP007032">
    <property type="protein sequence ID" value="AHF06267.1"/>
    <property type="molecule type" value="Genomic_DNA"/>
</dbReference>
<dbReference type="InterPro" id="IPR002731">
    <property type="entry name" value="ATPase_BadF"/>
</dbReference>
<sequence>MIKIGLDLGSVNTKLVVFDGEERIYSQVVPSRFDSVGAGKKLLATWKEPLEQEVAFDLVVTGYGRVSFPEGKVLTEITCQARGCHEYFPEVPFILDVGGQDAKVIRKNGLGKVTQFVMNDKCAAGTGRFLDVILKGLELTPEELAMATHAKPMPINSMCTVFAESEVITLLAKGAPKPEVVAGIFRSTAKRLARFVESLAQPQPDCLIFAGGGAHYALLVHFLEQELKAKIVIPSEPELTVALGAALLA</sequence>
<evidence type="ECO:0000313" key="6">
    <source>
        <dbReference type="EMBL" id="AHF06267.1"/>
    </source>
</evidence>
<gene>
    <name evidence="6" type="ORF">DESME_03740</name>
</gene>
<dbReference type="PANTHER" id="PTHR32329:SF2">
    <property type="entry name" value="BIFUNCTIONAL PROTEIN [INCLUDES 2-HYDROXYACYL-COA DEHYDRATASE (N-TER) AND ITS ACTIVATOR DOMAIN (C_TERM)"/>
    <property type="match status" value="1"/>
</dbReference>
<proteinExistence type="predicted"/>
<protein>
    <submittedName>
        <fullName evidence="6">CoA activase</fullName>
    </submittedName>
</protein>
<evidence type="ECO:0000256" key="1">
    <source>
        <dbReference type="ARBA" id="ARBA00001966"/>
    </source>
</evidence>
<evidence type="ECO:0000256" key="3">
    <source>
        <dbReference type="ARBA" id="ARBA00023004"/>
    </source>
</evidence>
<dbReference type="GO" id="GO:0051536">
    <property type="term" value="F:iron-sulfur cluster binding"/>
    <property type="evidence" value="ECO:0007669"/>
    <property type="project" value="UniProtKB-KW"/>
</dbReference>
<dbReference type="InterPro" id="IPR051805">
    <property type="entry name" value="Dehydratase_Activator_Redct"/>
</dbReference>
<keyword evidence="3" id="KW-0408">Iron</keyword>
<evidence type="ECO:0000313" key="7">
    <source>
        <dbReference type="Proteomes" id="UP000010847"/>
    </source>
</evidence>
<feature type="domain" description="ATPase BadF/BadG/BcrA/BcrD type" evidence="5">
    <location>
        <begin position="4"/>
        <end position="249"/>
    </location>
</feature>
<accession>W0E6A2</accession>
<dbReference type="KEGG" id="dmt:DESME_03740"/>
<dbReference type="RefSeq" id="WP_006715236.1">
    <property type="nucleotide sequence ID" value="NZ_CP007032.1"/>
</dbReference>
<dbReference type="CDD" id="cd24036">
    <property type="entry name" value="ASKHA_NBD_BcrAD_BadFG_HgdC_HadI"/>
    <property type="match status" value="1"/>
</dbReference>
<comment type="cofactor">
    <cofactor evidence="1">
        <name>[4Fe-4S] cluster</name>
        <dbReference type="ChEBI" id="CHEBI:49883"/>
    </cofactor>
</comment>
<name>W0E6A2_9FIRM</name>
<evidence type="ECO:0000256" key="4">
    <source>
        <dbReference type="ARBA" id="ARBA00023014"/>
    </source>
</evidence>
<dbReference type="NCBIfam" id="TIGR00241">
    <property type="entry name" value="CoA_E_activ"/>
    <property type="match status" value="1"/>
</dbReference>
<dbReference type="PANTHER" id="PTHR32329">
    <property type="entry name" value="BIFUNCTIONAL PROTEIN [INCLUDES 2-HYDROXYACYL-COA DEHYDRATASE (N-TER) AND ITS ACTIVATOR DOMAIN (C_TERM)-RELATED"/>
    <property type="match status" value="1"/>
</dbReference>
<dbReference type="OrthoDB" id="9778513at2"/>
<keyword evidence="7" id="KW-1185">Reference proteome</keyword>